<dbReference type="PROSITE" id="PS51202">
    <property type="entry name" value="RCK_C"/>
    <property type="match status" value="1"/>
</dbReference>
<reference evidence="6" key="1">
    <citation type="submission" date="2020-11" db="EMBL/GenBank/DDBJ databases">
        <title>Azospira restricta DSM 18626 genome sequence.</title>
        <authorList>
            <person name="Moe W.M."/>
        </authorList>
    </citation>
    <scope>NUCLEOTIDE SEQUENCE</scope>
    <source>
        <strain evidence="6">DSM 18626</strain>
    </source>
</reference>
<dbReference type="KEGG" id="ares:IWH25_02700"/>
<name>A0A974SPW8_9RHOO</name>
<dbReference type="InterPro" id="IPR050721">
    <property type="entry name" value="Trk_Ktr_HKT_K-transport"/>
</dbReference>
<keyword evidence="3" id="KW-1133">Transmembrane helix</keyword>
<keyword evidence="7" id="KW-1185">Reference proteome</keyword>
<dbReference type="Gene3D" id="3.40.50.720">
    <property type="entry name" value="NAD(P)-binding Rossmann-like Domain"/>
    <property type="match status" value="1"/>
</dbReference>
<dbReference type="SUPFAM" id="SSF116726">
    <property type="entry name" value="TrkA C-terminal domain-like"/>
    <property type="match status" value="1"/>
</dbReference>
<feature type="region of interest" description="Disordered" evidence="2">
    <location>
        <begin position="1"/>
        <end position="20"/>
    </location>
</feature>
<evidence type="ECO:0000256" key="3">
    <source>
        <dbReference type="SAM" id="Phobius"/>
    </source>
</evidence>
<dbReference type="GO" id="GO:0006813">
    <property type="term" value="P:potassium ion transport"/>
    <property type="evidence" value="ECO:0007669"/>
    <property type="project" value="InterPro"/>
</dbReference>
<dbReference type="Proteomes" id="UP000663444">
    <property type="component" value="Chromosome"/>
</dbReference>
<protein>
    <submittedName>
        <fullName evidence="6">NAD-binding protein</fullName>
    </submittedName>
</protein>
<evidence type="ECO:0000313" key="6">
    <source>
        <dbReference type="EMBL" id="QRJ64282.1"/>
    </source>
</evidence>
<sequence>MPKLRRRAPASGATSFRPSGRRSRQLPRILVRIYAASGALVLGMVLATVAFHYFADGRASWSDAFHMTLITVTTVGYGEIVPLDSFGMRLLAGLVALLGFGTITFLFTSLSVFFLENDLDETLRRRRMEKQMRKLQGHYIVCGFGRVGRNVATELMNTNRHFVAIDVEEARFADNQERFPGLLWLHGDASDDDHLLAANIDAAKGVFAVTGDDSRNLMIVITAKQLNPALRVVARCQEVRNIQKMKKAGADAIVSPDFTGGMRIASAMVRPQVVNFLDEMLKSENRLRVEEVPVPEAFPETALGELELSSPEYVLLAVREAHDWVFNPGADYRLRPGLTLIAMASPLGRQELEPLLAELSAG</sequence>
<dbReference type="SUPFAM" id="SSF51735">
    <property type="entry name" value="NAD(P)-binding Rossmann-fold domains"/>
    <property type="match status" value="1"/>
</dbReference>
<dbReference type="Pfam" id="PF02254">
    <property type="entry name" value="TrkA_N"/>
    <property type="match status" value="1"/>
</dbReference>
<dbReference type="PROSITE" id="PS51201">
    <property type="entry name" value="RCK_N"/>
    <property type="match status" value="1"/>
</dbReference>
<dbReference type="Gene3D" id="1.10.287.70">
    <property type="match status" value="1"/>
</dbReference>
<keyword evidence="3" id="KW-0472">Membrane</keyword>
<dbReference type="InterPro" id="IPR003148">
    <property type="entry name" value="RCK_N"/>
</dbReference>
<comment type="subcellular location">
    <subcellularLocation>
        <location evidence="1">Cell membrane</location>
        <topology evidence="1">Multi-pass membrane protein</topology>
    </subcellularLocation>
</comment>
<evidence type="ECO:0000259" key="5">
    <source>
        <dbReference type="PROSITE" id="PS51202"/>
    </source>
</evidence>
<dbReference type="GO" id="GO:0005886">
    <property type="term" value="C:plasma membrane"/>
    <property type="evidence" value="ECO:0007669"/>
    <property type="project" value="UniProtKB-SubCell"/>
</dbReference>
<gene>
    <name evidence="6" type="ORF">IWH25_02700</name>
</gene>
<dbReference type="PANTHER" id="PTHR43833:SF9">
    <property type="entry name" value="POTASSIUM CHANNEL PROTEIN YUGO-RELATED"/>
    <property type="match status" value="1"/>
</dbReference>
<feature type="domain" description="RCK N-terminal" evidence="4">
    <location>
        <begin position="136"/>
        <end position="254"/>
    </location>
</feature>
<feature type="transmembrane region" description="Helical" evidence="3">
    <location>
        <begin position="90"/>
        <end position="115"/>
    </location>
</feature>
<dbReference type="EMBL" id="CP064781">
    <property type="protein sequence ID" value="QRJ64282.1"/>
    <property type="molecule type" value="Genomic_DNA"/>
</dbReference>
<dbReference type="SUPFAM" id="SSF81324">
    <property type="entry name" value="Voltage-gated potassium channels"/>
    <property type="match status" value="1"/>
</dbReference>
<feature type="domain" description="RCK C-terminal" evidence="5">
    <location>
        <begin position="274"/>
        <end position="358"/>
    </location>
</feature>
<dbReference type="Gene3D" id="3.30.70.1450">
    <property type="entry name" value="Regulator of K+ conductance, C-terminal domain"/>
    <property type="match status" value="1"/>
</dbReference>
<feature type="transmembrane region" description="Helical" evidence="3">
    <location>
        <begin position="29"/>
        <end position="55"/>
    </location>
</feature>
<organism evidence="6 7">
    <name type="scientific">Azospira restricta</name>
    <dbReference type="NCBI Taxonomy" id="404405"/>
    <lineage>
        <taxon>Bacteria</taxon>
        <taxon>Pseudomonadati</taxon>
        <taxon>Pseudomonadota</taxon>
        <taxon>Betaproteobacteria</taxon>
        <taxon>Rhodocyclales</taxon>
        <taxon>Rhodocyclaceae</taxon>
        <taxon>Azospira</taxon>
    </lineage>
</organism>
<evidence type="ECO:0000259" key="4">
    <source>
        <dbReference type="PROSITE" id="PS51201"/>
    </source>
</evidence>
<evidence type="ECO:0000256" key="2">
    <source>
        <dbReference type="SAM" id="MobiDB-lite"/>
    </source>
</evidence>
<dbReference type="AlphaFoldDB" id="A0A974SPW8"/>
<evidence type="ECO:0000313" key="7">
    <source>
        <dbReference type="Proteomes" id="UP000663444"/>
    </source>
</evidence>
<dbReference type="PANTHER" id="PTHR43833">
    <property type="entry name" value="POTASSIUM CHANNEL PROTEIN 2-RELATED-RELATED"/>
    <property type="match status" value="1"/>
</dbReference>
<dbReference type="InterPro" id="IPR013099">
    <property type="entry name" value="K_chnl_dom"/>
</dbReference>
<dbReference type="GO" id="GO:0008324">
    <property type="term" value="F:monoatomic cation transmembrane transporter activity"/>
    <property type="evidence" value="ECO:0007669"/>
    <property type="project" value="InterPro"/>
</dbReference>
<dbReference type="RefSeq" id="WP_203387823.1">
    <property type="nucleotide sequence ID" value="NZ_CP064781.1"/>
</dbReference>
<accession>A0A974SPW8</accession>
<keyword evidence="3" id="KW-0812">Transmembrane</keyword>
<dbReference type="InterPro" id="IPR006037">
    <property type="entry name" value="RCK_C"/>
</dbReference>
<dbReference type="Pfam" id="PF07885">
    <property type="entry name" value="Ion_trans_2"/>
    <property type="match status" value="1"/>
</dbReference>
<dbReference type="InterPro" id="IPR036291">
    <property type="entry name" value="NAD(P)-bd_dom_sf"/>
</dbReference>
<proteinExistence type="predicted"/>
<dbReference type="InterPro" id="IPR036721">
    <property type="entry name" value="RCK_C_sf"/>
</dbReference>
<evidence type="ECO:0000256" key="1">
    <source>
        <dbReference type="ARBA" id="ARBA00004651"/>
    </source>
</evidence>